<sequence length="477" mass="54065">MVKLIYTVMFALCCMIAFTHCSRDESIPSLSPNAGIDQLELVTEGYLTTIAANTLEDGQTGTWKVVRGEGGIIDDIHLSETIFRGEPGQLYTLEWEVREGDMYSTDWMDISFQPMEVNIYNVLPDTVKDSFTIHFEADSALYGAQGTWSLVGEDSTSGSFSDVHHHMASFTGLPEHTYIVQWTHQYGGTQVSKQMEITFDTLYASAGEDQLGIVTREAPYFFTLEGHLQEGATGEWTILEGNGGNVVTNHLPNSLFQGERNELYTLEWKVMYDNEVKRDTVKLSFGGLHHTWIDPLDNKEYKTVQIGDVEWMAQNYDLDEYVGIAAWYYGQAAEAENHTGHVVSSDEDRRIHGKLYSYTAAELLAPEGWRLPTYEEWWDLVEQFEGQNFAGDHLRAGGKSGIELTYSGYFEMPSYRNQPQFGDMEMMGRYWVKLPEGQTIENSFPQAFQINEGSLVGIGIFIPHYALSVRYIRDVQN</sequence>
<feature type="chain" id="PRO_5043656850" description="Fibrobacter succinogenes major paralogous domain-containing protein" evidence="1">
    <location>
        <begin position="20"/>
        <end position="477"/>
    </location>
</feature>
<evidence type="ECO:0000313" key="4">
    <source>
        <dbReference type="Proteomes" id="UP000678679"/>
    </source>
</evidence>
<evidence type="ECO:0000313" key="3">
    <source>
        <dbReference type="EMBL" id="QWG05094.1"/>
    </source>
</evidence>
<accession>A0AAX1NBZ2</accession>
<name>A0AAX1NBZ2_9BACT</name>
<dbReference type="NCBIfam" id="TIGR02145">
    <property type="entry name" value="Fib_succ_major"/>
    <property type="match status" value="1"/>
</dbReference>
<proteinExistence type="predicted"/>
<dbReference type="AlphaFoldDB" id="A0AAX1NBZ2"/>
<dbReference type="Proteomes" id="UP000678679">
    <property type="component" value="Chromosome 2"/>
</dbReference>
<dbReference type="Pfam" id="PF09603">
    <property type="entry name" value="Fib_succ_major"/>
    <property type="match status" value="1"/>
</dbReference>
<feature type="signal peptide" evidence="1">
    <location>
        <begin position="1"/>
        <end position="19"/>
    </location>
</feature>
<gene>
    <name evidence="3" type="ORF">KMW28_21965</name>
</gene>
<keyword evidence="4" id="KW-1185">Reference proteome</keyword>
<organism evidence="3 4">
    <name type="scientific">Flammeovirga yaeyamensis</name>
    <dbReference type="NCBI Taxonomy" id="367791"/>
    <lineage>
        <taxon>Bacteria</taxon>
        <taxon>Pseudomonadati</taxon>
        <taxon>Bacteroidota</taxon>
        <taxon>Cytophagia</taxon>
        <taxon>Cytophagales</taxon>
        <taxon>Flammeovirgaceae</taxon>
        <taxon>Flammeovirga</taxon>
    </lineage>
</organism>
<reference evidence="3 4" key="1">
    <citation type="submission" date="2021-05" db="EMBL/GenBank/DDBJ databases">
        <title>Comparative genomic studies on the polysaccharide-degrading batcterial strains of the Flammeovirga genus.</title>
        <authorList>
            <person name="Zewei F."/>
            <person name="Zheng Z."/>
            <person name="Yu L."/>
            <person name="Ruyue G."/>
            <person name="Yanhong M."/>
            <person name="Yuanyuan C."/>
            <person name="Jingyan G."/>
            <person name="Wenjun H."/>
        </authorList>
    </citation>
    <scope>NUCLEOTIDE SEQUENCE [LARGE SCALE GENOMIC DNA]</scope>
    <source>
        <strain evidence="3 4">NBRC:100898</strain>
    </source>
</reference>
<dbReference type="InterPro" id="IPR011871">
    <property type="entry name" value="Fib_succ_major"/>
</dbReference>
<evidence type="ECO:0000259" key="2">
    <source>
        <dbReference type="Pfam" id="PF09603"/>
    </source>
</evidence>
<protein>
    <recommendedName>
        <fullName evidence="2">Fibrobacter succinogenes major paralogous domain-containing protein</fullName>
    </recommendedName>
</protein>
<evidence type="ECO:0000256" key="1">
    <source>
        <dbReference type="SAM" id="SignalP"/>
    </source>
</evidence>
<dbReference type="KEGG" id="fya:KMW28_21965"/>
<dbReference type="RefSeq" id="WP_169662228.1">
    <property type="nucleotide sequence ID" value="NZ_CP076133.1"/>
</dbReference>
<keyword evidence="1" id="KW-0732">Signal</keyword>
<feature type="domain" description="Fibrobacter succinogenes major paralogous" evidence="2">
    <location>
        <begin position="304"/>
        <end position="473"/>
    </location>
</feature>
<dbReference type="EMBL" id="CP076133">
    <property type="protein sequence ID" value="QWG05094.1"/>
    <property type="molecule type" value="Genomic_DNA"/>
</dbReference>